<name>A0A3E3DVG4_9FIRM</name>
<dbReference type="Gene3D" id="2.30.30.20">
    <property type="entry name" value="Aspartate carbamoyltransferase regulatory subunit, C-terminal domain"/>
    <property type="match status" value="1"/>
</dbReference>
<feature type="domain" description="Aspartate carbamoyltransferase regulatory subunit N-terminal" evidence="4">
    <location>
        <begin position="3"/>
        <end position="89"/>
    </location>
</feature>
<keyword evidence="2" id="KW-0862">Zinc</keyword>
<dbReference type="PANTHER" id="PTHR35805">
    <property type="entry name" value="ASPARTATE CARBAMOYLTRANSFERASE REGULATORY CHAIN"/>
    <property type="match status" value="1"/>
</dbReference>
<dbReference type="EMBL" id="QUSM01000007">
    <property type="protein sequence ID" value="RGD73240.1"/>
    <property type="molecule type" value="Genomic_DNA"/>
</dbReference>
<accession>A0A3E3DVG4</accession>
<protein>
    <submittedName>
        <fullName evidence="6">Aspartate carbamoyltransferase regulatory subunit</fullName>
    </submittedName>
</protein>
<dbReference type="AlphaFoldDB" id="A0A3E3DVG4"/>
<dbReference type="GO" id="GO:0006221">
    <property type="term" value="P:pyrimidine nucleotide biosynthetic process"/>
    <property type="evidence" value="ECO:0007669"/>
    <property type="project" value="UniProtKB-KW"/>
</dbReference>
<dbReference type="Proteomes" id="UP000261212">
    <property type="component" value="Unassembled WGS sequence"/>
</dbReference>
<dbReference type="RefSeq" id="WP_007050687.1">
    <property type="nucleotide sequence ID" value="NZ_CABKNJ010000001.1"/>
</dbReference>
<feature type="domain" description="Aspartate carbamoyltransferase regulatory subunit C-terminal" evidence="5">
    <location>
        <begin position="96"/>
        <end position="139"/>
    </location>
</feature>
<dbReference type="Pfam" id="PF01948">
    <property type="entry name" value="PyrI"/>
    <property type="match status" value="1"/>
</dbReference>
<evidence type="ECO:0000313" key="7">
    <source>
        <dbReference type="Proteomes" id="UP000261212"/>
    </source>
</evidence>
<evidence type="ECO:0000256" key="1">
    <source>
        <dbReference type="ARBA" id="ARBA00022723"/>
    </source>
</evidence>
<dbReference type="SUPFAM" id="SSF57825">
    <property type="entry name" value="Aspartate carbamoyltransferase, Regulatory-chain, C-terminal domain"/>
    <property type="match status" value="1"/>
</dbReference>
<dbReference type="GO" id="GO:0016740">
    <property type="term" value="F:transferase activity"/>
    <property type="evidence" value="ECO:0007669"/>
    <property type="project" value="UniProtKB-KW"/>
</dbReference>
<dbReference type="GO" id="GO:0046872">
    <property type="term" value="F:metal ion binding"/>
    <property type="evidence" value="ECO:0007669"/>
    <property type="project" value="UniProtKB-KW"/>
</dbReference>
<keyword evidence="6" id="KW-0808">Transferase</keyword>
<dbReference type="InterPro" id="IPR002801">
    <property type="entry name" value="Asp_carbamoylTrfase_reg"/>
</dbReference>
<organism evidence="6 7">
    <name type="scientific">Anaerofustis stercorihominis</name>
    <dbReference type="NCBI Taxonomy" id="214853"/>
    <lineage>
        <taxon>Bacteria</taxon>
        <taxon>Bacillati</taxon>
        <taxon>Bacillota</taxon>
        <taxon>Clostridia</taxon>
        <taxon>Eubacteriales</taxon>
        <taxon>Eubacteriaceae</taxon>
        <taxon>Anaerofustis</taxon>
    </lineage>
</organism>
<dbReference type="Gene3D" id="3.30.70.140">
    <property type="entry name" value="Aspartate carbamoyltransferase regulatory subunit, N-terminal domain"/>
    <property type="match status" value="1"/>
</dbReference>
<comment type="caution">
    <text evidence="6">The sequence shown here is derived from an EMBL/GenBank/DDBJ whole genome shotgun (WGS) entry which is preliminary data.</text>
</comment>
<dbReference type="InterPro" id="IPR020542">
    <property type="entry name" value="Asp_carbamoyltrfase_reg_C"/>
</dbReference>
<reference evidence="6 7" key="1">
    <citation type="submission" date="2018-08" db="EMBL/GenBank/DDBJ databases">
        <title>A genome reference for cultivated species of the human gut microbiota.</title>
        <authorList>
            <person name="Zou Y."/>
            <person name="Xue W."/>
            <person name="Luo G."/>
        </authorList>
    </citation>
    <scope>NUCLEOTIDE SEQUENCE [LARGE SCALE GENOMIC DNA]</scope>
    <source>
        <strain evidence="6 7">AM25-6</strain>
    </source>
</reference>
<dbReference type="GeneID" id="98000964"/>
<keyword evidence="1" id="KW-0479">Metal-binding</keyword>
<dbReference type="InterPro" id="IPR036792">
    <property type="entry name" value="Asp_carbatrfase_reg_C_sf"/>
</dbReference>
<dbReference type="PANTHER" id="PTHR35805:SF1">
    <property type="entry name" value="ASPARTATE CARBAMOYLTRANSFERASE REGULATORY CHAIN"/>
    <property type="match status" value="1"/>
</dbReference>
<dbReference type="InterPro" id="IPR036793">
    <property type="entry name" value="Asp_carbatrfase_reg_N_sf"/>
</dbReference>
<proteinExistence type="predicted"/>
<evidence type="ECO:0000256" key="2">
    <source>
        <dbReference type="ARBA" id="ARBA00022833"/>
    </source>
</evidence>
<dbReference type="GO" id="GO:0006207">
    <property type="term" value="P:'de novo' pyrimidine nucleobase biosynthetic process"/>
    <property type="evidence" value="ECO:0007669"/>
    <property type="project" value="InterPro"/>
</dbReference>
<dbReference type="InterPro" id="IPR020545">
    <property type="entry name" value="Asp_carbamoyltransf_reg_N"/>
</dbReference>
<dbReference type="Pfam" id="PF02748">
    <property type="entry name" value="PyrI_C"/>
    <property type="match status" value="1"/>
</dbReference>
<gene>
    <name evidence="6" type="ORF">DW687_10890</name>
</gene>
<keyword evidence="3" id="KW-0665">Pyrimidine biosynthesis</keyword>
<dbReference type="NCBIfam" id="NF002063">
    <property type="entry name" value="PRK00893.1-3"/>
    <property type="match status" value="1"/>
</dbReference>
<evidence type="ECO:0000259" key="4">
    <source>
        <dbReference type="Pfam" id="PF01948"/>
    </source>
</evidence>
<sequence>MINVSKLKQGIVIDHIKVNHGYEVFKQLKLDEVDDVIVLMRNIPSHKMGKKDIIKIETDLKLDLTILGLIDPNITVSYIENGERVKKIQPRLPEVVEGILKCKNPRCITQYEKVENIKFYLANPEKKEYRCSYCDSKTTLVENK</sequence>
<evidence type="ECO:0000256" key="3">
    <source>
        <dbReference type="ARBA" id="ARBA00022975"/>
    </source>
</evidence>
<dbReference type="SUPFAM" id="SSF54893">
    <property type="entry name" value="Aspartate carbamoyltransferase, Regulatory-chain, N-terminal domain"/>
    <property type="match status" value="1"/>
</dbReference>
<evidence type="ECO:0000259" key="5">
    <source>
        <dbReference type="Pfam" id="PF02748"/>
    </source>
</evidence>
<dbReference type="GO" id="GO:0009347">
    <property type="term" value="C:aspartate carbamoyltransferase complex"/>
    <property type="evidence" value="ECO:0007669"/>
    <property type="project" value="InterPro"/>
</dbReference>
<evidence type="ECO:0000313" key="6">
    <source>
        <dbReference type="EMBL" id="RGD73240.1"/>
    </source>
</evidence>